<proteinExistence type="predicted"/>
<dbReference type="EMBL" id="BARS01057561">
    <property type="protein sequence ID" value="GAG42115.1"/>
    <property type="molecule type" value="Genomic_DNA"/>
</dbReference>
<feature type="non-terminal residue" evidence="1">
    <location>
        <position position="1"/>
    </location>
</feature>
<gene>
    <name evidence="1" type="ORF">S01H1_84350</name>
</gene>
<evidence type="ECO:0000313" key="1">
    <source>
        <dbReference type="EMBL" id="GAG42115.1"/>
    </source>
</evidence>
<accession>X0XG73</accession>
<sequence>QVICCAKPLTRLGQNAGRADETIGHPEDLDEEIVLLYDETGEGEEVVEGENPVQWIALERSEGIPFYNHSGQTAPAYAAMVQLHHEDDEFLPELLHIKQVEVWSDPFCELHSGPYFVNFGSDVSDGEVGMCWPLG</sequence>
<organism evidence="1">
    <name type="scientific">marine sediment metagenome</name>
    <dbReference type="NCBI Taxonomy" id="412755"/>
    <lineage>
        <taxon>unclassified sequences</taxon>
        <taxon>metagenomes</taxon>
        <taxon>ecological metagenomes</taxon>
    </lineage>
</organism>
<protein>
    <submittedName>
        <fullName evidence="1">Uncharacterized protein</fullName>
    </submittedName>
</protein>
<name>X0XG73_9ZZZZ</name>
<feature type="non-terminal residue" evidence="1">
    <location>
        <position position="135"/>
    </location>
</feature>
<reference evidence="1" key="1">
    <citation type="journal article" date="2014" name="Front. Microbiol.">
        <title>High frequency of phylogenetically diverse reductive dehalogenase-homologous genes in deep subseafloor sedimentary metagenomes.</title>
        <authorList>
            <person name="Kawai M."/>
            <person name="Futagami T."/>
            <person name="Toyoda A."/>
            <person name="Takaki Y."/>
            <person name="Nishi S."/>
            <person name="Hori S."/>
            <person name="Arai W."/>
            <person name="Tsubouchi T."/>
            <person name="Morono Y."/>
            <person name="Uchiyama I."/>
            <person name="Ito T."/>
            <person name="Fujiyama A."/>
            <person name="Inagaki F."/>
            <person name="Takami H."/>
        </authorList>
    </citation>
    <scope>NUCLEOTIDE SEQUENCE</scope>
    <source>
        <strain evidence="1">Expedition CK06-06</strain>
    </source>
</reference>
<dbReference type="AlphaFoldDB" id="X0XG73"/>
<comment type="caution">
    <text evidence="1">The sequence shown here is derived from an EMBL/GenBank/DDBJ whole genome shotgun (WGS) entry which is preliminary data.</text>
</comment>